<keyword evidence="1" id="KW-1133">Transmembrane helix</keyword>
<accession>A0ABT2TLT8</accession>
<organism evidence="2 3">
    <name type="scientific">Brotonthovivens ammoniilytica</name>
    <dbReference type="NCBI Taxonomy" id="2981725"/>
    <lineage>
        <taxon>Bacteria</taxon>
        <taxon>Bacillati</taxon>
        <taxon>Bacillota</taxon>
        <taxon>Clostridia</taxon>
        <taxon>Lachnospirales</taxon>
        <taxon>Lachnospiraceae</taxon>
        <taxon>Brotonthovivens</taxon>
    </lineage>
</organism>
<evidence type="ECO:0000256" key="1">
    <source>
        <dbReference type="SAM" id="Phobius"/>
    </source>
</evidence>
<dbReference type="EMBL" id="JAOQJQ010000005">
    <property type="protein sequence ID" value="MCU6763047.1"/>
    <property type="molecule type" value="Genomic_DNA"/>
</dbReference>
<comment type="caution">
    <text evidence="2">The sequence shown here is derived from an EMBL/GenBank/DDBJ whole genome shotgun (WGS) entry which is preliminary data.</text>
</comment>
<evidence type="ECO:0000313" key="2">
    <source>
        <dbReference type="EMBL" id="MCU6763047.1"/>
    </source>
</evidence>
<dbReference type="Proteomes" id="UP001652442">
    <property type="component" value="Unassembled WGS sequence"/>
</dbReference>
<protein>
    <submittedName>
        <fullName evidence="2">Uncharacterized protein</fullName>
    </submittedName>
</protein>
<sequence length="77" mass="8724">MKKKLKEMMEYVWIRIRIGFQAFLLKRDRGESHVITVIAMCVIGVALVLVLSAALKPVILSLCSDLEEKITSMFQGL</sequence>
<name>A0ABT2TLT8_9FIRM</name>
<reference evidence="2 3" key="1">
    <citation type="journal article" date="2021" name="ISME Commun">
        <title>Automated analysis of genomic sequences facilitates high-throughput and comprehensive description of bacteria.</title>
        <authorList>
            <person name="Hitch T.C.A."/>
        </authorList>
    </citation>
    <scope>NUCLEOTIDE SEQUENCE [LARGE SCALE GENOMIC DNA]</scope>
    <source>
        <strain evidence="2 3">Sanger_109</strain>
    </source>
</reference>
<gene>
    <name evidence="2" type="ORF">OCV88_12040</name>
</gene>
<feature type="transmembrane region" description="Helical" evidence="1">
    <location>
        <begin position="34"/>
        <end position="55"/>
    </location>
</feature>
<keyword evidence="1" id="KW-0812">Transmembrane</keyword>
<evidence type="ECO:0000313" key="3">
    <source>
        <dbReference type="Proteomes" id="UP001652442"/>
    </source>
</evidence>
<keyword evidence="3" id="KW-1185">Reference proteome</keyword>
<proteinExistence type="predicted"/>
<dbReference type="RefSeq" id="WP_158425703.1">
    <property type="nucleotide sequence ID" value="NZ_JAOQJQ010000005.1"/>
</dbReference>
<keyword evidence="1" id="KW-0472">Membrane</keyword>